<feature type="domain" description="Peptidase S9 prolyl oligopeptidase catalytic" evidence="4">
    <location>
        <begin position="455"/>
        <end position="667"/>
    </location>
</feature>
<dbReference type="AlphaFoldDB" id="A0AAU7Z0L5"/>
<dbReference type="InterPro" id="IPR051167">
    <property type="entry name" value="Prolyl_oligopep/macrocyclase"/>
</dbReference>
<dbReference type="PANTHER" id="PTHR42881">
    <property type="entry name" value="PROLYL ENDOPEPTIDASE"/>
    <property type="match status" value="1"/>
</dbReference>
<dbReference type="KEGG" id="tgi:RBB81_20950"/>
<evidence type="ECO:0000256" key="3">
    <source>
        <dbReference type="ARBA" id="ARBA00022825"/>
    </source>
</evidence>
<dbReference type="Pfam" id="PF02897">
    <property type="entry name" value="Peptidase_S9_N"/>
    <property type="match status" value="1"/>
</dbReference>
<dbReference type="InterPro" id="IPR023302">
    <property type="entry name" value="Pept_S9A_N"/>
</dbReference>
<dbReference type="GO" id="GO:0005829">
    <property type="term" value="C:cytosol"/>
    <property type="evidence" value="ECO:0007669"/>
    <property type="project" value="TreeGrafter"/>
</dbReference>
<dbReference type="PANTHER" id="PTHR42881:SF13">
    <property type="entry name" value="PROLYL ENDOPEPTIDASE"/>
    <property type="match status" value="1"/>
</dbReference>
<feature type="domain" description="Peptidase S9A N-terminal" evidence="5">
    <location>
        <begin position="11"/>
        <end position="389"/>
    </location>
</feature>
<keyword evidence="3" id="KW-0720">Serine protease</keyword>
<dbReference type="InterPro" id="IPR029058">
    <property type="entry name" value="AB_hydrolase_fold"/>
</dbReference>
<sequence>MPLNGLRPKPVTEVLHGVTVVDHYRWLEDRNSAPTEEWIADQQLQHDAYFAEACPADEIRSRVNRYLNVETIDQPAKIGDNYFYRRREKNQEQPCIWVRAVGADRERVLVDPSAQGPFASVAIHRISDDGSLLAYSLKHGGERNETIHIMDVATGNVFEDQLQAGYPRGFVFDSDNAGFCYCHESPTQMRDRSPHEIRHHILGHSSHTDLPIFCADRTYRSRLVLISDNQNLGAVCLRERGTDLKIDFYRTLRSKDVQWKRIFDDKEPAYGPFLRNGRTFVHSLHGAPNGRIVELNEDGSEGQIVVPEWKTQIRNLRFVRDSVYVTYISELEELIHVWTLGGHFLGTMEAMKDGSFALLPAYSGVSDTLFCSYESFTQPPAILEYKSETRHYIASAQRTAAASSDRYHIERISYPSLDGTRIPISLLTLGDIDARVAKPTILTAYGGFGTCTTPRFSALVTIMLELGAVFAVSNIRGGGEFGEPWHTAARGRNRQIAFDDFICAAEWLCARGVTTPRRLAIFGGSNSGLLVGTAMTQRPDLFKAVLSLSPILDMLRYESFGDANKWAGEYGTTADAADFAALYGYSPYHHVRDDVNYPAALFVCGDKDMQCDPTHVRKMAARLQDRISQTNPIVVDYSPERGHSPVMPLSTRIEALTRRIRFLCTELDIEIPIGGSI</sequence>
<name>A0AAU7Z0L5_9BACT</name>
<dbReference type="Gene3D" id="2.130.10.120">
    <property type="entry name" value="Prolyl oligopeptidase, N-terminal domain"/>
    <property type="match status" value="1"/>
</dbReference>
<protein>
    <submittedName>
        <fullName evidence="6">Prolyl oligopeptidase family serine peptidase</fullName>
    </submittedName>
</protein>
<dbReference type="InterPro" id="IPR002470">
    <property type="entry name" value="Peptidase_S9A"/>
</dbReference>
<accession>A0AAU7Z0L5</accession>
<dbReference type="InterPro" id="IPR001375">
    <property type="entry name" value="Peptidase_S9_cat"/>
</dbReference>
<dbReference type="PRINTS" id="PR00862">
    <property type="entry name" value="PROLIGOPTASE"/>
</dbReference>
<reference evidence="6" key="1">
    <citation type="submission" date="2023-08" db="EMBL/GenBank/DDBJ databases">
        <authorList>
            <person name="Messyasz A."/>
            <person name="Mannisto M.K."/>
            <person name="Kerkhof L.J."/>
            <person name="Haggblom M."/>
        </authorList>
    </citation>
    <scope>NUCLEOTIDE SEQUENCE</scope>
    <source>
        <strain evidence="6">M8UP39</strain>
    </source>
</reference>
<keyword evidence="1" id="KW-0645">Protease</keyword>
<evidence type="ECO:0000259" key="4">
    <source>
        <dbReference type="Pfam" id="PF00326"/>
    </source>
</evidence>
<dbReference type="GO" id="GO:0004252">
    <property type="term" value="F:serine-type endopeptidase activity"/>
    <property type="evidence" value="ECO:0007669"/>
    <property type="project" value="InterPro"/>
</dbReference>
<dbReference type="RefSeq" id="WP_353072017.1">
    <property type="nucleotide sequence ID" value="NZ_CP132938.1"/>
</dbReference>
<dbReference type="GO" id="GO:0070012">
    <property type="term" value="F:oligopeptidase activity"/>
    <property type="evidence" value="ECO:0007669"/>
    <property type="project" value="TreeGrafter"/>
</dbReference>
<dbReference type="SUPFAM" id="SSF53474">
    <property type="entry name" value="alpha/beta-Hydrolases"/>
    <property type="match status" value="1"/>
</dbReference>
<dbReference type="Gene3D" id="3.40.50.1820">
    <property type="entry name" value="alpha/beta hydrolase"/>
    <property type="match status" value="1"/>
</dbReference>
<evidence type="ECO:0000256" key="2">
    <source>
        <dbReference type="ARBA" id="ARBA00022801"/>
    </source>
</evidence>
<organism evidence="6">
    <name type="scientific">Tunturiibacter gelidiferens</name>
    <dbReference type="NCBI Taxonomy" id="3069689"/>
    <lineage>
        <taxon>Bacteria</taxon>
        <taxon>Pseudomonadati</taxon>
        <taxon>Acidobacteriota</taxon>
        <taxon>Terriglobia</taxon>
        <taxon>Terriglobales</taxon>
        <taxon>Acidobacteriaceae</taxon>
        <taxon>Tunturiibacter</taxon>
    </lineage>
</organism>
<dbReference type="Pfam" id="PF00326">
    <property type="entry name" value="Peptidase_S9"/>
    <property type="match status" value="1"/>
</dbReference>
<proteinExistence type="predicted"/>
<dbReference type="SUPFAM" id="SSF50993">
    <property type="entry name" value="Peptidase/esterase 'gauge' domain"/>
    <property type="match status" value="1"/>
</dbReference>
<evidence type="ECO:0000313" key="6">
    <source>
        <dbReference type="EMBL" id="XCB22021.1"/>
    </source>
</evidence>
<dbReference type="GO" id="GO:0006508">
    <property type="term" value="P:proteolysis"/>
    <property type="evidence" value="ECO:0007669"/>
    <property type="project" value="UniProtKB-KW"/>
</dbReference>
<reference evidence="6" key="2">
    <citation type="journal article" date="2024" name="Environ. Microbiol.">
        <title>Genome analysis and description of Tunturibacter gen. nov. expands the diversity of Terriglobia in tundra soils.</title>
        <authorList>
            <person name="Messyasz A."/>
            <person name="Mannisto M.K."/>
            <person name="Kerkhof L.J."/>
            <person name="Haggblom M.M."/>
        </authorList>
    </citation>
    <scope>NUCLEOTIDE SEQUENCE</scope>
    <source>
        <strain evidence="6">M8UP39</strain>
    </source>
</reference>
<evidence type="ECO:0000259" key="5">
    <source>
        <dbReference type="Pfam" id="PF02897"/>
    </source>
</evidence>
<gene>
    <name evidence="6" type="ORF">RBB81_20950</name>
</gene>
<dbReference type="EMBL" id="CP132938">
    <property type="protein sequence ID" value="XCB22021.1"/>
    <property type="molecule type" value="Genomic_DNA"/>
</dbReference>
<evidence type="ECO:0000256" key="1">
    <source>
        <dbReference type="ARBA" id="ARBA00022670"/>
    </source>
</evidence>
<keyword evidence="2" id="KW-0378">Hydrolase</keyword>